<protein>
    <submittedName>
        <fullName evidence="1">Uncharacterized protein</fullName>
    </submittedName>
</protein>
<sequence>MANLEIKTPKKSQFINAGASTVGAVVGYQGYDMLAQNLPISKEMNVGISAASLLAQTAIRGKGVGYVAVQALLLGVTLCSGITALADYGLINQPVARPVEVNEDIEIIETAEALNALHGDSPVEYIQDAVILDDSIDLS</sequence>
<dbReference type="Proteomes" id="UP000236592">
    <property type="component" value="Chromosome"/>
</dbReference>
<reference evidence="2" key="1">
    <citation type="submission" date="2018-01" db="EMBL/GenBank/DDBJ databases">
        <title>Complete genome of Tamlana sp. UJ94.</title>
        <authorList>
            <person name="Jung J."/>
            <person name="Chung D."/>
            <person name="Bae S.S."/>
            <person name="Baek K."/>
        </authorList>
    </citation>
    <scope>NUCLEOTIDE SEQUENCE [LARGE SCALE GENOMIC DNA]</scope>
    <source>
        <strain evidence="2">UJ94</strain>
    </source>
</reference>
<accession>A0A2I7SEQ1</accession>
<evidence type="ECO:0000313" key="2">
    <source>
        <dbReference type="Proteomes" id="UP000236592"/>
    </source>
</evidence>
<keyword evidence="2" id="KW-1185">Reference proteome</keyword>
<gene>
    <name evidence="1" type="ORF">C1A40_02340</name>
</gene>
<dbReference type="AlphaFoldDB" id="A0A2I7SEQ1"/>
<dbReference type="EMBL" id="CP025938">
    <property type="protein sequence ID" value="AUS04381.1"/>
    <property type="molecule type" value="Genomic_DNA"/>
</dbReference>
<dbReference type="RefSeq" id="WP_102994491.1">
    <property type="nucleotide sequence ID" value="NZ_CP025938.1"/>
</dbReference>
<name>A0A2I7SEQ1_9FLAO</name>
<dbReference type="KEGG" id="taj:C1A40_02340"/>
<organism evidence="1 2">
    <name type="scientific">Pseudotamlana carrageenivorans</name>
    <dbReference type="NCBI Taxonomy" id="2069432"/>
    <lineage>
        <taxon>Bacteria</taxon>
        <taxon>Pseudomonadati</taxon>
        <taxon>Bacteroidota</taxon>
        <taxon>Flavobacteriia</taxon>
        <taxon>Flavobacteriales</taxon>
        <taxon>Flavobacteriaceae</taxon>
        <taxon>Pseudotamlana</taxon>
    </lineage>
</organism>
<proteinExistence type="predicted"/>
<evidence type="ECO:0000313" key="1">
    <source>
        <dbReference type="EMBL" id="AUS04381.1"/>
    </source>
</evidence>